<evidence type="ECO:0008006" key="3">
    <source>
        <dbReference type="Google" id="ProtNLM"/>
    </source>
</evidence>
<dbReference type="HOGENOM" id="CLU_293169_0_0_4"/>
<dbReference type="AlphaFoldDB" id="B2T8W7"/>
<dbReference type="eggNOG" id="COG0457">
    <property type="taxonomic scope" value="Bacteria"/>
</dbReference>
<name>B2T8W7_PARPJ</name>
<sequence>MDFIDKQIAPPKSWEKFEDLTRALFAAVWKSPFTQKNGRTGQKQHGVDVFGTPETAHGKTFGVQCKGKSEGYGAKATIAEFDAELAKAENFKPSLGHWTFATTAPNDGPLQEHARIISEQREREGRFPVIAIGWDTIHALLSSHQAVVEEFYPEHAGHLPKIMAALQALPSTAELERFRLSLKTFVPYKSAPSVDVSSWSEVRFETARDLGPALMGRPLGPADVAACPVLPEAAVLIADLERAGSARVAGVPGAGKSICMLQAARIARHRGWRVLRLIDPMGAIPPFVETGEPTLYIVDDAHLAHPAILRELEERATASHWVLSAHTTSEDKASAPGTIQLDAKRAVRVIADKLRASPDTTLAAVRRADDRVGDRLGDERLKERLEHAAEQALYPWQFCFILGGGWRRASALASSARAAGADLVLAAAAVRQLGTRDARCSREMLMKLVGDVMPIEDIDAAITWLISQRLLLNVGDLRCPHQRLASVLFKRILEGQSAKEHQIVARMLETVFCDEQTPLAGLSLLLSELSFAGDYGRWRWLVKSEWLAPVLMRCWAAATPTDIRDACWLLCNVHGYLPQEMDEFARHKNLLADWIQGAPEGAGYAIARVINHIHNTNEALGKSIVSLVDPAPLAQAIGTAGPLHAGEIARLISTMGAGNDDAWKARYLEHIDRSACWHTVSNWPQDAYLSVVADICEHFCHFEPEFGFALIEALVPAIADRLRADPQESFHEINDIVWNALRLYDPLNIFVGRLAPSRRMRQVGRRICACWSPQDLAGKLSRSTHRTFQSAAGVLSFMHKASPKQFEATVLALDWELIDQAIGADWAEEIGDARMLLGVAYTLPAARPAVEALIERNRERIVTMSTILGVLAPASALRHVAAGKRIALCSRFHVDWTLAALILARFVQSEPSLVPALLEPHYGGLAAALSQESPTFYKYGLLFLRLLAQVRPGGLARVLDEIDTEKVERGWRNALRGQGNNTMPGAKAQARQVASLLIHHALERNDALGELSRRLRRDFPRQSVPLAETVERIDITKLVD</sequence>
<evidence type="ECO:0000313" key="1">
    <source>
        <dbReference type="EMBL" id="ACD20780.1"/>
    </source>
</evidence>
<dbReference type="RefSeq" id="WP_012428284.1">
    <property type="nucleotide sequence ID" value="NC_010676.1"/>
</dbReference>
<dbReference type="OrthoDB" id="8912424at2"/>
<accession>B2T8W7</accession>
<reference evidence="1 2" key="1">
    <citation type="journal article" date="2011" name="J. Bacteriol.">
        <title>Complete genome sequence of the plant growth-promoting endophyte Burkholderia phytofirmans strain PsJN.</title>
        <authorList>
            <person name="Weilharter A."/>
            <person name="Mitter B."/>
            <person name="Shin M.V."/>
            <person name="Chain P.S."/>
            <person name="Nowak J."/>
            <person name="Sessitsch A."/>
        </authorList>
    </citation>
    <scope>NUCLEOTIDE SEQUENCE [LARGE SCALE GENOMIC DNA]</scope>
    <source>
        <strain evidence="2">DSM 17436 / LMG 22146 / PsJN</strain>
    </source>
</reference>
<protein>
    <recommendedName>
        <fullName evidence="3">Restriction endonuclease type IV Mrr domain-containing protein</fullName>
    </recommendedName>
</protein>
<proteinExistence type="predicted"/>
<dbReference type="EMBL" id="CP001053">
    <property type="protein sequence ID" value="ACD20780.1"/>
    <property type="molecule type" value="Genomic_DNA"/>
</dbReference>
<dbReference type="Proteomes" id="UP000001739">
    <property type="component" value="Chromosome 2"/>
</dbReference>
<gene>
    <name evidence="1" type="ordered locus">Bphyt_6474</name>
</gene>
<dbReference type="STRING" id="398527.Bphyt_6474"/>
<evidence type="ECO:0000313" key="2">
    <source>
        <dbReference type="Proteomes" id="UP000001739"/>
    </source>
</evidence>
<organism evidence="1 2">
    <name type="scientific">Paraburkholderia phytofirmans (strain DSM 17436 / LMG 22146 / PsJN)</name>
    <name type="common">Burkholderia phytofirmans</name>
    <dbReference type="NCBI Taxonomy" id="398527"/>
    <lineage>
        <taxon>Bacteria</taxon>
        <taxon>Pseudomonadati</taxon>
        <taxon>Pseudomonadota</taxon>
        <taxon>Betaproteobacteria</taxon>
        <taxon>Burkholderiales</taxon>
        <taxon>Burkholderiaceae</taxon>
        <taxon>Paraburkholderia</taxon>
    </lineage>
</organism>
<dbReference type="KEGG" id="bpy:Bphyt_6474"/>